<feature type="compositionally biased region" description="Low complexity" evidence="2">
    <location>
        <begin position="302"/>
        <end position="313"/>
    </location>
</feature>
<evidence type="ECO:0000256" key="1">
    <source>
        <dbReference type="SAM" id="Coils"/>
    </source>
</evidence>
<dbReference type="GeneID" id="55972952"/>
<feature type="compositionally biased region" description="Basic and acidic residues" evidence="2">
    <location>
        <begin position="116"/>
        <end position="143"/>
    </location>
</feature>
<keyword evidence="4" id="KW-1185">Reference proteome</keyword>
<feature type="compositionally biased region" description="Polar residues" evidence="2">
    <location>
        <begin position="1"/>
        <end position="24"/>
    </location>
</feature>
<feature type="coiled-coil region" evidence="1">
    <location>
        <begin position="245"/>
        <end position="279"/>
    </location>
</feature>
<feature type="compositionally biased region" description="Low complexity" evidence="2">
    <location>
        <begin position="358"/>
        <end position="379"/>
    </location>
</feature>
<dbReference type="EMBL" id="JAANYQ010000007">
    <property type="protein sequence ID" value="KAF4123179.1"/>
    <property type="molecule type" value="Genomic_DNA"/>
</dbReference>
<gene>
    <name evidence="3" type="ORF">GMORB2_6729</name>
</gene>
<reference evidence="3" key="1">
    <citation type="submission" date="2020-03" db="EMBL/GenBank/DDBJ databases">
        <title>Site-based positive gene gene selection in Geosmithia morbida across the United States reveals a broad range of putative effectors and factors for local host and environmental adapation.</title>
        <authorList>
            <person name="Onufrak A."/>
            <person name="Murdoch R.W."/>
            <person name="Gazis R."/>
            <person name="Huff M."/>
            <person name="Staton M."/>
            <person name="Klingeman W."/>
            <person name="Hadziabdic D."/>
        </authorList>
    </citation>
    <scope>NUCLEOTIDE SEQUENCE</scope>
    <source>
        <strain evidence="3">1262</strain>
    </source>
</reference>
<feature type="compositionally biased region" description="Low complexity" evidence="2">
    <location>
        <begin position="161"/>
        <end position="178"/>
    </location>
</feature>
<dbReference type="OrthoDB" id="5377009at2759"/>
<evidence type="ECO:0000313" key="3">
    <source>
        <dbReference type="EMBL" id="KAF4123179.1"/>
    </source>
</evidence>
<evidence type="ECO:0000313" key="4">
    <source>
        <dbReference type="Proteomes" id="UP000749293"/>
    </source>
</evidence>
<feature type="compositionally biased region" description="Low complexity" evidence="2">
    <location>
        <begin position="73"/>
        <end position="107"/>
    </location>
</feature>
<comment type="caution">
    <text evidence="3">The sequence shown here is derived from an EMBL/GenBank/DDBJ whole genome shotgun (WGS) entry which is preliminary data.</text>
</comment>
<feature type="region of interest" description="Disordered" evidence="2">
    <location>
        <begin position="161"/>
        <end position="183"/>
    </location>
</feature>
<name>A0A9P4YY79_9HYPO</name>
<feature type="compositionally biased region" description="Polar residues" evidence="2">
    <location>
        <begin position="401"/>
        <end position="414"/>
    </location>
</feature>
<dbReference type="AlphaFoldDB" id="A0A9P4YY79"/>
<proteinExistence type="predicted"/>
<evidence type="ECO:0000256" key="2">
    <source>
        <dbReference type="SAM" id="MobiDB-lite"/>
    </source>
</evidence>
<feature type="region of interest" description="Disordered" evidence="2">
    <location>
        <begin position="302"/>
        <end position="438"/>
    </location>
</feature>
<protein>
    <submittedName>
        <fullName evidence="3">Uncharacterized protein</fullName>
    </submittedName>
</protein>
<feature type="compositionally biased region" description="Low complexity" evidence="2">
    <location>
        <begin position="319"/>
        <end position="343"/>
    </location>
</feature>
<keyword evidence="1" id="KW-0175">Coiled coil</keyword>
<sequence length="546" mass="58131">MTPDASSSPIQGSAPSCNVSSSTAALHRPRLSTPPRLSFLSGNTCTGPASNAAASTSLSAGNSSDRRRSHIAEPSPSSHPNTNNMNNGNSENNGTSDSNSNSNDTTPRPQSPPRKTAFDHDDLSHPTHGGRDEDSTHDSTDHHYHQHSRFATFASSMFRGLGASGSSARPPAGGSPTSTPQDDELLSMDIEAAIYRDGDAFSPAAYKNLQQTASGLLGRFQAAYQQRTAECHELRAERGVHQDERDEADTRMQHLRMQLEDMARKAAEQEAMVLSLADELEREKRMRADERHKMLSISRLNAQAQAQAQAHAHVPPSESPTTAAMTTATTTTTSSSASVSVSEDLGAEEDQRRRQRRSAGSSSGCSSSSSTRNSGVPSGAERSDLVFDTDEESIVEGASLFSRSRSPTIATTLTDMGPPPPPHAPAHHSTPTPAESPSLPQLKMRPAVEAVAAPPRASPVRASPQPQQMGAFQKLFKGISGDPQQPQHQQQTQTVSSCRNCQGQEASVAWDTVNLLKDENKGLKIRVSDLEAAVEGALDAVIGIGI</sequence>
<feature type="region of interest" description="Disordered" evidence="2">
    <location>
        <begin position="1"/>
        <end position="146"/>
    </location>
</feature>
<dbReference type="Proteomes" id="UP000749293">
    <property type="component" value="Unassembled WGS sequence"/>
</dbReference>
<organism evidence="3 4">
    <name type="scientific">Geosmithia morbida</name>
    <dbReference type="NCBI Taxonomy" id="1094350"/>
    <lineage>
        <taxon>Eukaryota</taxon>
        <taxon>Fungi</taxon>
        <taxon>Dikarya</taxon>
        <taxon>Ascomycota</taxon>
        <taxon>Pezizomycotina</taxon>
        <taxon>Sordariomycetes</taxon>
        <taxon>Hypocreomycetidae</taxon>
        <taxon>Hypocreales</taxon>
        <taxon>Bionectriaceae</taxon>
        <taxon>Geosmithia</taxon>
    </lineage>
</organism>
<accession>A0A9P4YY79</accession>
<dbReference type="RefSeq" id="XP_035321831.1">
    <property type="nucleotide sequence ID" value="XM_035468697.1"/>
</dbReference>
<feature type="compositionally biased region" description="Low complexity" evidence="2">
    <location>
        <begin position="49"/>
        <end position="63"/>
    </location>
</feature>